<evidence type="ECO:0000313" key="4">
    <source>
        <dbReference type="Proteomes" id="UP000622890"/>
    </source>
</evidence>
<dbReference type="RefSeq" id="WP_200595778.1">
    <property type="nucleotide sequence ID" value="NZ_JAEPBG010000012.1"/>
</dbReference>
<gene>
    <name evidence="3" type="ORF">JJB74_22830</name>
</gene>
<organism evidence="3 4">
    <name type="scientific">Noviherbaspirillum pedocola</name>
    <dbReference type="NCBI Taxonomy" id="2801341"/>
    <lineage>
        <taxon>Bacteria</taxon>
        <taxon>Pseudomonadati</taxon>
        <taxon>Pseudomonadota</taxon>
        <taxon>Betaproteobacteria</taxon>
        <taxon>Burkholderiales</taxon>
        <taxon>Oxalobacteraceae</taxon>
        <taxon>Noviherbaspirillum</taxon>
    </lineage>
</organism>
<evidence type="ECO:0000313" key="3">
    <source>
        <dbReference type="EMBL" id="MBK4737463.1"/>
    </source>
</evidence>
<accession>A0A934SXR0</accession>
<dbReference type="AlphaFoldDB" id="A0A934SXR0"/>
<name>A0A934SXR0_9BURK</name>
<sequence>MSCANAHALGLGNLVLHSHLGMALSASVEVNGVDTENQPNLCLRSRLESLDGRLLTVPQSTMVRKGDVGELRIRSREPVEEPAATLSIEIGCGATVRREFAILLDPAPAQAAMPAMLAPAVSGTQESTNASSGRSKAKPAGALASPKRSVSPIMKEKEGAASVLHLSAPTQPEPQVIIAAEPTRLKMTETLSEAQLAADPARREAMRADQKRVAALLRGEDPYQAMEFRLREAQVREKAMRQEATLSKQQSAADHQALDNAKRQRWIDALLVGLASALLALGARAAWLRWGSVRERQVQEPFSLESVGTDLHDSPAKSLRAKDISPQALETGEPAPLKADAVNPNPSVPGFPAVADSATDLLVRPSSEEPSREKPAAPLDFGFVWHESKETVMTAEPFALAADEAGNERDWLSDAAIDTPPLTLQPSESAAEIATLLLGVEIWMTDHNPLRAIGMLEPVCAQEPQLSPAPMRYLIELYRIVGNEEKLAATQTRFASHFPLARAPEHAGWQHDAAASGLVEFPEILAEIEQLRDSDDFLGYLQSLLLREQGFDFPTYRDIMQRIAEAMELQQQRDMADMSLDFQHD</sequence>
<comment type="caution">
    <text evidence="3">The sequence shown here is derived from an EMBL/GenBank/DDBJ whole genome shotgun (WGS) entry which is preliminary data.</text>
</comment>
<dbReference type="Pfam" id="PF25800">
    <property type="entry name" value="FimV_N"/>
    <property type="match status" value="1"/>
</dbReference>
<feature type="region of interest" description="Disordered" evidence="1">
    <location>
        <begin position="120"/>
        <end position="150"/>
    </location>
</feature>
<evidence type="ECO:0000259" key="2">
    <source>
        <dbReference type="Pfam" id="PF25800"/>
    </source>
</evidence>
<dbReference type="Proteomes" id="UP000622890">
    <property type="component" value="Unassembled WGS sequence"/>
</dbReference>
<feature type="compositionally biased region" description="Polar residues" evidence="1">
    <location>
        <begin position="122"/>
        <end position="134"/>
    </location>
</feature>
<reference evidence="3" key="1">
    <citation type="submission" date="2021-01" db="EMBL/GenBank/DDBJ databases">
        <title>Genome sequence of strain Noviherbaspirillum sp. DKR-6.</title>
        <authorList>
            <person name="Chaudhary D.K."/>
        </authorList>
    </citation>
    <scope>NUCLEOTIDE SEQUENCE</scope>
    <source>
        <strain evidence="3">DKR-6</strain>
    </source>
</reference>
<keyword evidence="4" id="KW-1185">Reference proteome</keyword>
<feature type="domain" description="FimV N-terminal" evidence="2">
    <location>
        <begin position="9"/>
        <end position="106"/>
    </location>
</feature>
<dbReference type="InterPro" id="IPR057840">
    <property type="entry name" value="FimV_N"/>
</dbReference>
<dbReference type="EMBL" id="JAEPBG010000012">
    <property type="protein sequence ID" value="MBK4737463.1"/>
    <property type="molecule type" value="Genomic_DNA"/>
</dbReference>
<proteinExistence type="predicted"/>
<evidence type="ECO:0000256" key="1">
    <source>
        <dbReference type="SAM" id="MobiDB-lite"/>
    </source>
</evidence>
<protein>
    <recommendedName>
        <fullName evidence="2">FimV N-terminal domain-containing protein</fullName>
    </recommendedName>
</protein>